<organism evidence="1 2">
    <name type="scientific">Hygrophoropsis aurantiaca</name>
    <dbReference type="NCBI Taxonomy" id="72124"/>
    <lineage>
        <taxon>Eukaryota</taxon>
        <taxon>Fungi</taxon>
        <taxon>Dikarya</taxon>
        <taxon>Basidiomycota</taxon>
        <taxon>Agaricomycotina</taxon>
        <taxon>Agaricomycetes</taxon>
        <taxon>Agaricomycetidae</taxon>
        <taxon>Boletales</taxon>
        <taxon>Coniophorineae</taxon>
        <taxon>Hygrophoropsidaceae</taxon>
        <taxon>Hygrophoropsis</taxon>
    </lineage>
</organism>
<reference evidence="1" key="1">
    <citation type="journal article" date="2021" name="New Phytol.">
        <title>Evolutionary innovations through gain and loss of genes in the ectomycorrhizal Boletales.</title>
        <authorList>
            <person name="Wu G."/>
            <person name="Miyauchi S."/>
            <person name="Morin E."/>
            <person name="Kuo A."/>
            <person name="Drula E."/>
            <person name="Varga T."/>
            <person name="Kohler A."/>
            <person name="Feng B."/>
            <person name="Cao Y."/>
            <person name="Lipzen A."/>
            <person name="Daum C."/>
            <person name="Hundley H."/>
            <person name="Pangilinan J."/>
            <person name="Johnson J."/>
            <person name="Barry K."/>
            <person name="LaButti K."/>
            <person name="Ng V."/>
            <person name="Ahrendt S."/>
            <person name="Min B."/>
            <person name="Choi I.G."/>
            <person name="Park H."/>
            <person name="Plett J.M."/>
            <person name="Magnuson J."/>
            <person name="Spatafora J.W."/>
            <person name="Nagy L.G."/>
            <person name="Henrissat B."/>
            <person name="Grigoriev I.V."/>
            <person name="Yang Z.L."/>
            <person name="Xu J."/>
            <person name="Martin F.M."/>
        </authorList>
    </citation>
    <scope>NUCLEOTIDE SEQUENCE</scope>
    <source>
        <strain evidence="1">ATCC 28755</strain>
    </source>
</reference>
<keyword evidence="2" id="KW-1185">Reference proteome</keyword>
<comment type="caution">
    <text evidence="1">The sequence shown here is derived from an EMBL/GenBank/DDBJ whole genome shotgun (WGS) entry which is preliminary data.</text>
</comment>
<accession>A0ACB8A336</accession>
<evidence type="ECO:0000313" key="2">
    <source>
        <dbReference type="Proteomes" id="UP000790377"/>
    </source>
</evidence>
<gene>
    <name evidence="1" type="ORF">BJ138DRAFT_1182282</name>
</gene>
<proteinExistence type="predicted"/>
<name>A0ACB8A336_9AGAM</name>
<evidence type="ECO:0000313" key="1">
    <source>
        <dbReference type="EMBL" id="KAH7907651.1"/>
    </source>
</evidence>
<protein>
    <submittedName>
        <fullName evidence="1">Cytochrome P450</fullName>
    </submittedName>
</protein>
<dbReference type="Proteomes" id="UP000790377">
    <property type="component" value="Unassembled WGS sequence"/>
</dbReference>
<dbReference type="EMBL" id="MU267884">
    <property type="protein sequence ID" value="KAH7907651.1"/>
    <property type="molecule type" value="Genomic_DNA"/>
</dbReference>
<sequence>MFPAIPTDGQVILSQLKSLRAVDILVVSSVTWALLKLIRTTRRHLKSTKLRGPPNQSFVFGLGKILQATEDRGAVYEQWAREYGLVYMVPSALGGTRVVLCDPKAIAHFYARETYTYILSPLSRNLIETITGRGLLWSQGDSHKRQRKLLTPAFSNAAIRRLTAVFYDSAYKAKTAWDNILESSSDSSIIEVQSWMNHISLDTIGISGFSHDFGALDGKRSTVADVFASFGNVKLSPLALAFFLLGPIFPFLMKLPTSRVLLARKLSESMAQISEVLLARTRQEKEGDMNGRQEDKSIIGLLIKAETDDAELHLTQEEVLSQMRVLLLAGYETTSWALINLSQDLETQARLREELLQFSNTDPTYDQLNSSLPYLDAVVHEILRLHPPIPEITRIAAEDDVIPLSEPVQTASGKLVDHISVAKGAMITVPMRSINRSEAFWGADAKQFKPERWLDEAGITGKAKEVQGHRHLLTFVDGPRTCLGKGFALAETKAVLSVLIRNFAFELRDGPDTKVELARGVLPRPKIAGEAGYEVPLKYLSDSTSRREVGHLYLVIR</sequence>